<keyword evidence="4" id="KW-0443">Lipid metabolism</keyword>
<dbReference type="GO" id="GO:0006633">
    <property type="term" value="P:fatty acid biosynthetic process"/>
    <property type="evidence" value="ECO:0007669"/>
    <property type="project" value="TreeGrafter"/>
</dbReference>
<evidence type="ECO:0000313" key="7">
    <source>
        <dbReference type="Proteomes" id="UP000450000"/>
    </source>
</evidence>
<evidence type="ECO:0000256" key="4">
    <source>
        <dbReference type="ARBA" id="ARBA00023098"/>
    </source>
</evidence>
<dbReference type="GO" id="GO:0071766">
    <property type="term" value="P:Actinobacterium-type cell wall biogenesis"/>
    <property type="evidence" value="ECO:0007669"/>
    <property type="project" value="UniProtKB-ARBA"/>
</dbReference>
<keyword evidence="3" id="KW-0276">Fatty acid metabolism</keyword>
<dbReference type="InterPro" id="IPR042099">
    <property type="entry name" value="ANL_N_sf"/>
</dbReference>
<keyword evidence="7" id="KW-1185">Reference proteome</keyword>
<name>A0A6N7KTQ7_9ACTN</name>
<dbReference type="GO" id="GO:0070566">
    <property type="term" value="F:adenylyltransferase activity"/>
    <property type="evidence" value="ECO:0007669"/>
    <property type="project" value="TreeGrafter"/>
</dbReference>
<dbReference type="EMBL" id="WBOF01000001">
    <property type="protein sequence ID" value="MQS14900.1"/>
    <property type="molecule type" value="Genomic_DNA"/>
</dbReference>
<sequence>MAGFRTFTELMLDRAEQQPEADAHIELSHSPAGVAERRLTYGELDRTARRIASLIRRHGGEGSPVLLLYPSTADFLAAYVGCLYAGAIGVPAPMPSTGGRAARAVDRVTGVLQDSAARLVLTGSASAPDVSLWLATARAEGVTCVVTDDPDRGDADDWRRPRTGADDLAFLQYTSGSVSRPRGVMVSHRNLIANHEALQATLRTTGEDRFGGWLPHFHDMGFIAHLLHPLWLGSASVQMSPVAFVKHPLRWLRAIDDHGVTVGGGPNFCYDLCLNRIRDEEVAGLDLSRWRLVLNGAEPVRRDTLEAFAARFAPAGLRATAMYPSYGLAEATLLVSAGTPGEPYGRTPVNPRELERNVFEPVAERAPDARTLVACGRPAGYDLRIVEPSTGAELPEGTVGEVWLRGPSVAQGYWRRPKESEETFRAALRGGESGYLRTGDLGVLRDGELYVTGRLKEVLILNGRNLYPYDIEAAVRSTAPQLSAATGAAFSVDAGREQLVLVQEVRSAGQSEETLRELSRRIIEKVGREFNVPVANLLLVRPGTVRRTTSGKVQRTLMRSLFLAGEVRGDYEVLDGAVRAVVRARDRALGEDLLHPQPVGGGVQPW</sequence>
<dbReference type="Gene3D" id="3.40.50.12780">
    <property type="entry name" value="N-terminal domain of ligase-like"/>
    <property type="match status" value="1"/>
</dbReference>
<organism evidence="6 7">
    <name type="scientific">Streptomyces kaniharaensis</name>
    <dbReference type="NCBI Taxonomy" id="212423"/>
    <lineage>
        <taxon>Bacteria</taxon>
        <taxon>Bacillati</taxon>
        <taxon>Actinomycetota</taxon>
        <taxon>Actinomycetes</taxon>
        <taxon>Kitasatosporales</taxon>
        <taxon>Streptomycetaceae</taxon>
        <taxon>Streptomyces</taxon>
    </lineage>
</organism>
<dbReference type="InterPro" id="IPR045851">
    <property type="entry name" value="AMP-bd_C_sf"/>
</dbReference>
<dbReference type="FunFam" id="3.40.50.12780:FF:000013">
    <property type="entry name" value="Long-chain-fatty-acid--AMP ligase FadD32"/>
    <property type="match status" value="1"/>
</dbReference>
<evidence type="ECO:0000256" key="3">
    <source>
        <dbReference type="ARBA" id="ARBA00022832"/>
    </source>
</evidence>
<evidence type="ECO:0000313" key="6">
    <source>
        <dbReference type="EMBL" id="MQS14900.1"/>
    </source>
</evidence>
<dbReference type="InterPro" id="IPR040097">
    <property type="entry name" value="FAAL/FAAC"/>
</dbReference>
<dbReference type="OrthoDB" id="3671040at2"/>
<gene>
    <name evidence="6" type="ORF">F7Q99_22210</name>
</gene>
<protein>
    <submittedName>
        <fullName evidence="6">Fatty acyl-AMP ligase</fullName>
    </submittedName>
</protein>
<reference evidence="6 7" key="1">
    <citation type="submission" date="2019-09" db="EMBL/GenBank/DDBJ databases">
        <title>Genome Sequences of Streptomyces kaniharaensis ATCC 21070.</title>
        <authorList>
            <person name="Zhu W."/>
            <person name="De Crecy-Lagard V."/>
            <person name="Richards N.G."/>
        </authorList>
    </citation>
    <scope>NUCLEOTIDE SEQUENCE [LARGE SCALE GENOMIC DNA]</scope>
    <source>
        <strain evidence="6 7">SF-557</strain>
    </source>
</reference>
<feature type="domain" description="AMP-dependent synthetase/ligase" evidence="5">
    <location>
        <begin position="14"/>
        <end position="414"/>
    </location>
</feature>
<evidence type="ECO:0000256" key="2">
    <source>
        <dbReference type="ARBA" id="ARBA00022598"/>
    </source>
</evidence>
<dbReference type="CDD" id="cd05931">
    <property type="entry name" value="FAAL"/>
    <property type="match status" value="1"/>
</dbReference>
<comment type="similarity">
    <text evidence="1">Belongs to the ATP-dependent AMP-binding enzyme family.</text>
</comment>
<dbReference type="InterPro" id="IPR000873">
    <property type="entry name" value="AMP-dep_synth/lig_dom"/>
</dbReference>
<keyword evidence="2 6" id="KW-0436">Ligase</keyword>
<comment type="caution">
    <text evidence="6">The sequence shown here is derived from an EMBL/GenBank/DDBJ whole genome shotgun (WGS) entry which is preliminary data.</text>
</comment>
<accession>A0A6N7KTQ7</accession>
<dbReference type="Gene3D" id="3.30.300.30">
    <property type="match status" value="1"/>
</dbReference>
<dbReference type="PANTHER" id="PTHR22754:SF32">
    <property type="entry name" value="DISCO-INTERACTING PROTEIN 2"/>
    <property type="match status" value="1"/>
</dbReference>
<proteinExistence type="inferred from homology"/>
<dbReference type="Proteomes" id="UP000450000">
    <property type="component" value="Unassembled WGS sequence"/>
</dbReference>
<dbReference type="PANTHER" id="PTHR22754">
    <property type="entry name" value="DISCO-INTERACTING PROTEIN 2 DIP2 -RELATED"/>
    <property type="match status" value="1"/>
</dbReference>
<dbReference type="Pfam" id="PF00501">
    <property type="entry name" value="AMP-binding"/>
    <property type="match status" value="1"/>
</dbReference>
<evidence type="ECO:0000256" key="1">
    <source>
        <dbReference type="ARBA" id="ARBA00006432"/>
    </source>
</evidence>
<dbReference type="GO" id="GO:0016874">
    <property type="term" value="F:ligase activity"/>
    <property type="evidence" value="ECO:0007669"/>
    <property type="project" value="UniProtKB-KW"/>
</dbReference>
<evidence type="ECO:0000259" key="5">
    <source>
        <dbReference type="Pfam" id="PF00501"/>
    </source>
</evidence>
<dbReference type="AlphaFoldDB" id="A0A6N7KTQ7"/>
<dbReference type="GO" id="GO:0005886">
    <property type="term" value="C:plasma membrane"/>
    <property type="evidence" value="ECO:0007669"/>
    <property type="project" value="TreeGrafter"/>
</dbReference>
<dbReference type="RefSeq" id="WP_153464132.1">
    <property type="nucleotide sequence ID" value="NZ_WBOF01000001.1"/>
</dbReference>
<dbReference type="SUPFAM" id="SSF56801">
    <property type="entry name" value="Acetyl-CoA synthetase-like"/>
    <property type="match status" value="1"/>
</dbReference>